<name>A0ACC2ITH5_9PLEO</name>
<dbReference type="Proteomes" id="UP001153331">
    <property type="component" value="Unassembled WGS sequence"/>
</dbReference>
<proteinExistence type="predicted"/>
<protein>
    <submittedName>
        <fullName evidence="1">Uncharacterized protein</fullName>
    </submittedName>
</protein>
<gene>
    <name evidence="1" type="ORF">OPT61_g568</name>
</gene>
<dbReference type="EMBL" id="JAPHNI010000018">
    <property type="protein sequence ID" value="KAJ8118481.1"/>
    <property type="molecule type" value="Genomic_DNA"/>
</dbReference>
<evidence type="ECO:0000313" key="1">
    <source>
        <dbReference type="EMBL" id="KAJ8118481.1"/>
    </source>
</evidence>
<accession>A0ACC2ITH5</accession>
<comment type="caution">
    <text evidence="1">The sequence shown here is derived from an EMBL/GenBank/DDBJ whole genome shotgun (WGS) entry which is preliminary data.</text>
</comment>
<keyword evidence="2" id="KW-1185">Reference proteome</keyword>
<evidence type="ECO:0000313" key="2">
    <source>
        <dbReference type="Proteomes" id="UP001153331"/>
    </source>
</evidence>
<organism evidence="1 2">
    <name type="scientific">Boeremia exigua</name>
    <dbReference type="NCBI Taxonomy" id="749465"/>
    <lineage>
        <taxon>Eukaryota</taxon>
        <taxon>Fungi</taxon>
        <taxon>Dikarya</taxon>
        <taxon>Ascomycota</taxon>
        <taxon>Pezizomycotina</taxon>
        <taxon>Dothideomycetes</taxon>
        <taxon>Pleosporomycetidae</taxon>
        <taxon>Pleosporales</taxon>
        <taxon>Pleosporineae</taxon>
        <taxon>Didymellaceae</taxon>
        <taxon>Boeremia</taxon>
    </lineage>
</organism>
<reference evidence="1" key="1">
    <citation type="submission" date="2022-11" db="EMBL/GenBank/DDBJ databases">
        <title>Genome Sequence of Boeremia exigua.</title>
        <authorList>
            <person name="Buettner E."/>
        </authorList>
    </citation>
    <scope>NUCLEOTIDE SEQUENCE</scope>
    <source>
        <strain evidence="1">CU02</strain>
    </source>
</reference>
<sequence length="321" mass="35359">MASESDPLQMILAELASLRASNVALQQELVQQREDLAAFRQQIEERQTVVEQSVSRQKKRVAFETEDSPALENIQTSGSGSSLSQTTPLTIRTPSEPIALKSDRLPDPPAFSGKRKDLPAFIRKLQYKLEGNADRFPTERSRLLYAHSRLDRDVASLIDSLMDTAICNVDQFVAFLEATSLSLDLQRAMVGETLPNNLNTYANLIATYDNNMRFLPTYAPIPYRSRTAQTTSRNLDAMEIDSSYAPVGSKEREDCLRKGLCFKCGKHGHISRDCSVPLPSARAPPAVQGGAVAVAVVKRAREKTRPGVKSLPGTNPTPDLS</sequence>